<dbReference type="SUPFAM" id="SSF52343">
    <property type="entry name" value="Ferredoxin reductase-like, C-terminal NADP-linked domain"/>
    <property type="match status" value="1"/>
</dbReference>
<comment type="subcellular location">
    <subcellularLocation>
        <location evidence="2">Membrane</location>
        <topology evidence="2">Multi-pass membrane protein</topology>
    </subcellularLocation>
</comment>
<dbReference type="InterPro" id="IPR017927">
    <property type="entry name" value="FAD-bd_FR_type"/>
</dbReference>
<feature type="transmembrane region" description="Helical" evidence="13">
    <location>
        <begin position="199"/>
        <end position="219"/>
    </location>
</feature>
<dbReference type="Gene3D" id="2.40.30.10">
    <property type="entry name" value="Translation factors"/>
    <property type="match status" value="1"/>
</dbReference>
<dbReference type="eggNOG" id="COG4097">
    <property type="taxonomic scope" value="Bacteria"/>
</dbReference>
<dbReference type="PROSITE" id="PS51384">
    <property type="entry name" value="FAD_FR"/>
    <property type="match status" value="1"/>
</dbReference>
<feature type="transmembrane region" description="Helical" evidence="13">
    <location>
        <begin position="52"/>
        <end position="75"/>
    </location>
</feature>
<evidence type="ECO:0000256" key="3">
    <source>
        <dbReference type="ARBA" id="ARBA00022630"/>
    </source>
</evidence>
<dbReference type="GO" id="GO:0050660">
    <property type="term" value="F:flavin adenine dinucleotide binding"/>
    <property type="evidence" value="ECO:0007669"/>
    <property type="project" value="TreeGrafter"/>
</dbReference>
<dbReference type="GO" id="GO:0016491">
    <property type="term" value="F:oxidoreductase activity"/>
    <property type="evidence" value="ECO:0007669"/>
    <property type="project" value="UniProtKB-KW"/>
</dbReference>
<dbReference type="Proteomes" id="UP000054537">
    <property type="component" value="Unassembled WGS sequence"/>
</dbReference>
<feature type="transmembrane region" description="Helical" evidence="13">
    <location>
        <begin position="96"/>
        <end position="118"/>
    </location>
</feature>
<keyword evidence="3" id="KW-0285">Flavoprotein</keyword>
<dbReference type="InterPro" id="IPR039261">
    <property type="entry name" value="FNR_nucleotide-bd"/>
</dbReference>
<dbReference type="RefSeq" id="WP_043533713.1">
    <property type="nucleotide sequence ID" value="NZ_BAABKU010000005.1"/>
</dbReference>
<keyword evidence="16" id="KW-1185">Reference proteome</keyword>
<evidence type="ECO:0000256" key="9">
    <source>
        <dbReference type="ARBA" id="ARBA00023002"/>
    </source>
</evidence>
<dbReference type="GO" id="GO:0016020">
    <property type="term" value="C:membrane"/>
    <property type="evidence" value="ECO:0007669"/>
    <property type="project" value="UniProtKB-SubCell"/>
</dbReference>
<evidence type="ECO:0000313" key="15">
    <source>
        <dbReference type="EMBL" id="KHD72248.1"/>
    </source>
</evidence>
<dbReference type="InterPro" id="IPR050415">
    <property type="entry name" value="MRET"/>
</dbReference>
<organism evidence="15 16">
    <name type="scientific">Actinoplanes utahensis</name>
    <dbReference type="NCBI Taxonomy" id="1869"/>
    <lineage>
        <taxon>Bacteria</taxon>
        <taxon>Bacillati</taxon>
        <taxon>Actinomycetota</taxon>
        <taxon>Actinomycetes</taxon>
        <taxon>Micromonosporales</taxon>
        <taxon>Micromonosporaceae</taxon>
        <taxon>Actinoplanes</taxon>
    </lineage>
</organism>
<gene>
    <name evidence="15" type="ORF">MB27_41630</name>
</gene>
<dbReference type="Pfam" id="PF00175">
    <property type="entry name" value="NAD_binding_1"/>
    <property type="match status" value="1"/>
</dbReference>
<evidence type="ECO:0000256" key="1">
    <source>
        <dbReference type="ARBA" id="ARBA00001974"/>
    </source>
</evidence>
<dbReference type="InterPro" id="IPR017938">
    <property type="entry name" value="Riboflavin_synthase-like_b-brl"/>
</dbReference>
<dbReference type="AlphaFoldDB" id="A0A0A6UB19"/>
<evidence type="ECO:0000256" key="8">
    <source>
        <dbReference type="ARBA" id="ARBA00022989"/>
    </source>
</evidence>
<evidence type="ECO:0000256" key="12">
    <source>
        <dbReference type="ARBA" id="ARBA00023136"/>
    </source>
</evidence>
<evidence type="ECO:0000256" key="13">
    <source>
        <dbReference type="SAM" id="Phobius"/>
    </source>
</evidence>
<dbReference type="InterPro" id="IPR013130">
    <property type="entry name" value="Fe3_Rdtase_TM_dom"/>
</dbReference>
<evidence type="ECO:0000256" key="6">
    <source>
        <dbReference type="ARBA" id="ARBA00022723"/>
    </source>
</evidence>
<dbReference type="GO" id="GO:0051537">
    <property type="term" value="F:2 iron, 2 sulfur cluster binding"/>
    <property type="evidence" value="ECO:0007669"/>
    <property type="project" value="UniProtKB-KW"/>
</dbReference>
<evidence type="ECO:0000259" key="14">
    <source>
        <dbReference type="PROSITE" id="PS51384"/>
    </source>
</evidence>
<dbReference type="STRING" id="1869.MB27_41630"/>
<evidence type="ECO:0000256" key="7">
    <source>
        <dbReference type="ARBA" id="ARBA00022827"/>
    </source>
</evidence>
<dbReference type="SUPFAM" id="SSF63380">
    <property type="entry name" value="Riboflavin synthase domain-like"/>
    <property type="match status" value="1"/>
</dbReference>
<keyword evidence="4 13" id="KW-0812">Transmembrane</keyword>
<protein>
    <submittedName>
        <fullName evidence="15">Oxidoreductase</fullName>
    </submittedName>
</protein>
<feature type="transmembrane region" description="Helical" evidence="13">
    <location>
        <begin position="18"/>
        <end position="40"/>
    </location>
</feature>
<evidence type="ECO:0000256" key="2">
    <source>
        <dbReference type="ARBA" id="ARBA00004141"/>
    </source>
</evidence>
<evidence type="ECO:0000256" key="4">
    <source>
        <dbReference type="ARBA" id="ARBA00022692"/>
    </source>
</evidence>
<keyword evidence="7" id="KW-0274">FAD</keyword>
<dbReference type="PANTHER" id="PTHR47354">
    <property type="entry name" value="NADH OXIDOREDUCTASE HCR"/>
    <property type="match status" value="1"/>
</dbReference>
<keyword evidence="10" id="KW-0408">Iron</keyword>
<dbReference type="PANTHER" id="PTHR47354:SF8">
    <property type="entry name" value="1,2-PHENYLACETYL-COA EPOXIDASE, SUBUNIT E"/>
    <property type="match status" value="1"/>
</dbReference>
<dbReference type="Gene3D" id="3.40.50.80">
    <property type="entry name" value="Nucleotide-binding domain of ferredoxin-NADP reductase (FNR) module"/>
    <property type="match status" value="1"/>
</dbReference>
<evidence type="ECO:0000256" key="10">
    <source>
        <dbReference type="ARBA" id="ARBA00023004"/>
    </source>
</evidence>
<dbReference type="EMBL" id="JRTT01000139">
    <property type="protein sequence ID" value="KHD72248.1"/>
    <property type="molecule type" value="Genomic_DNA"/>
</dbReference>
<dbReference type="InterPro" id="IPR001433">
    <property type="entry name" value="OxRdtase_FAD/NAD-bd"/>
</dbReference>
<comment type="cofactor">
    <cofactor evidence="1">
        <name>FAD</name>
        <dbReference type="ChEBI" id="CHEBI:57692"/>
    </cofactor>
</comment>
<evidence type="ECO:0000256" key="11">
    <source>
        <dbReference type="ARBA" id="ARBA00023014"/>
    </source>
</evidence>
<accession>A0A0A6UB19</accession>
<feature type="domain" description="FAD-binding FR-type" evidence="14">
    <location>
        <begin position="224"/>
        <end position="324"/>
    </location>
</feature>
<feature type="transmembrane region" description="Helical" evidence="13">
    <location>
        <begin position="166"/>
        <end position="187"/>
    </location>
</feature>
<keyword evidence="6" id="KW-0479">Metal-binding</keyword>
<comment type="caution">
    <text evidence="15">The sequence shown here is derived from an EMBL/GenBank/DDBJ whole genome shotgun (WGS) entry which is preliminary data.</text>
</comment>
<evidence type="ECO:0000256" key="5">
    <source>
        <dbReference type="ARBA" id="ARBA00022714"/>
    </source>
</evidence>
<keyword evidence="8 13" id="KW-1133">Transmembrane helix</keyword>
<keyword evidence="5" id="KW-0001">2Fe-2S</keyword>
<keyword evidence="12 13" id="KW-0472">Membrane</keyword>
<dbReference type="OrthoDB" id="9801223at2"/>
<feature type="transmembrane region" description="Helical" evidence="13">
    <location>
        <begin position="130"/>
        <end position="154"/>
    </location>
</feature>
<reference evidence="15 16" key="1">
    <citation type="submission" date="2014-10" db="EMBL/GenBank/DDBJ databases">
        <title>Draft genome sequence of Actinoplanes utahensis NRRL 12052.</title>
        <authorList>
            <person name="Velasco-Bucheli B."/>
            <person name="del Cerro C."/>
            <person name="Hormigo D."/>
            <person name="Garcia J.L."/>
            <person name="Acebal C."/>
            <person name="Arroyo M."/>
            <person name="de la Mata I."/>
        </authorList>
    </citation>
    <scope>NUCLEOTIDE SEQUENCE [LARGE SCALE GENOMIC DNA]</scope>
    <source>
        <strain evidence="15 16">NRRL 12052</strain>
    </source>
</reference>
<proteinExistence type="predicted"/>
<dbReference type="Pfam" id="PF01794">
    <property type="entry name" value="Ferric_reduct"/>
    <property type="match status" value="1"/>
</dbReference>
<keyword evidence="9" id="KW-0560">Oxidoreductase</keyword>
<keyword evidence="11" id="KW-0411">Iron-sulfur</keyword>
<name>A0A0A6UB19_ACTUT</name>
<sequence length="458" mass="49624">MTATAVPPVRERSATPRWWPGAGASAAVLSLLIVTVLWAGNGGPAELTGAGAITAIGRLTGLYASDLLLLQVLLMARIPLVERAFGQDRLARWHRLTGFTSFWLMTLHIVTITVGYAAGANALTTLWDLIWTYPGMLLAAAGTLALVMAVVTSVRAARRKLRYESWHLLHLYAYLGVGLALPHQIWAGADFTGTAWARAYWWTLYLAAAGAVLAYRIGLPVWRNRRHRLTVSRVVPEGPGLTSVYLTGERLAELPVRAGQFFHWRFLNGPGWTRSNPFSLSATPGGDELRITVKSQGDGSSRVAALRPGTRVFAEGPYGKLTGESYAGEPVVLMACGIGITPLLSLLGELPYRDGEATLIYRARGEEDLAFRGELDWLASRRGVRVVPLTGPRAGRASWLPSSLATHGDVEALRRVAPHIAASRVYICGPEEWAGAARAAALDAGVRPERVHTELFAW</sequence>
<evidence type="ECO:0000313" key="16">
    <source>
        <dbReference type="Proteomes" id="UP000054537"/>
    </source>
</evidence>
<dbReference type="GO" id="GO:0046872">
    <property type="term" value="F:metal ion binding"/>
    <property type="evidence" value="ECO:0007669"/>
    <property type="project" value="UniProtKB-KW"/>
</dbReference>